<evidence type="ECO:0000313" key="4">
    <source>
        <dbReference type="EMBL" id="TPN87369.1"/>
    </source>
</evidence>
<dbReference type="SUPFAM" id="SSF52172">
    <property type="entry name" value="CheY-like"/>
    <property type="match status" value="1"/>
</dbReference>
<proteinExistence type="predicted"/>
<dbReference type="InterPro" id="IPR001789">
    <property type="entry name" value="Sig_transdc_resp-reg_receiver"/>
</dbReference>
<dbReference type="PROSITE" id="PS50930">
    <property type="entry name" value="HTH_LYTTR"/>
    <property type="match status" value="1"/>
</dbReference>
<evidence type="ECO:0000256" key="1">
    <source>
        <dbReference type="PROSITE-ProRule" id="PRU00169"/>
    </source>
</evidence>
<dbReference type="Proteomes" id="UP000315540">
    <property type="component" value="Unassembled WGS sequence"/>
</dbReference>
<reference evidence="4 5" key="1">
    <citation type="submission" date="2019-06" db="EMBL/GenBank/DDBJ databases">
        <authorList>
            <person name="Meng X."/>
        </authorList>
    </citation>
    <scope>NUCLEOTIDE SEQUENCE [LARGE SCALE GENOMIC DNA]</scope>
    <source>
        <strain evidence="4 5">M625</strain>
    </source>
</reference>
<dbReference type="EMBL" id="VFWZ01000002">
    <property type="protein sequence ID" value="TPN87369.1"/>
    <property type="molecule type" value="Genomic_DNA"/>
</dbReference>
<dbReference type="InterPro" id="IPR011006">
    <property type="entry name" value="CheY-like_superfamily"/>
</dbReference>
<name>A0A504JKT4_9FLAO</name>
<dbReference type="GO" id="GO:0003677">
    <property type="term" value="F:DNA binding"/>
    <property type="evidence" value="ECO:0007669"/>
    <property type="project" value="InterPro"/>
</dbReference>
<accession>A0A504JKT4</accession>
<dbReference type="GO" id="GO:0000156">
    <property type="term" value="F:phosphorelay response regulator activity"/>
    <property type="evidence" value="ECO:0007669"/>
    <property type="project" value="InterPro"/>
</dbReference>
<dbReference type="InterPro" id="IPR007492">
    <property type="entry name" value="LytTR_DNA-bd_dom"/>
</dbReference>
<comment type="caution">
    <text evidence="4">The sequence shown here is derived from an EMBL/GenBank/DDBJ whole genome shotgun (WGS) entry which is preliminary data.</text>
</comment>
<dbReference type="InterPro" id="IPR046947">
    <property type="entry name" value="LytR-like"/>
</dbReference>
<keyword evidence="1" id="KW-0597">Phosphoprotein</keyword>
<feature type="domain" description="HTH LytTR-type" evidence="3">
    <location>
        <begin position="126"/>
        <end position="228"/>
    </location>
</feature>
<protein>
    <submittedName>
        <fullName evidence="4">Response regulator transcription factor</fullName>
    </submittedName>
</protein>
<dbReference type="PROSITE" id="PS50110">
    <property type="entry name" value="RESPONSE_REGULATORY"/>
    <property type="match status" value="1"/>
</dbReference>
<dbReference type="Pfam" id="PF00072">
    <property type="entry name" value="Response_reg"/>
    <property type="match status" value="1"/>
</dbReference>
<dbReference type="RefSeq" id="WP_140592011.1">
    <property type="nucleotide sequence ID" value="NZ_VFWZ01000002.1"/>
</dbReference>
<dbReference type="SMART" id="SM00850">
    <property type="entry name" value="LytTR"/>
    <property type="match status" value="1"/>
</dbReference>
<evidence type="ECO:0000259" key="3">
    <source>
        <dbReference type="PROSITE" id="PS50930"/>
    </source>
</evidence>
<gene>
    <name evidence="4" type="ORF">FHK87_07220</name>
</gene>
<dbReference type="SMART" id="SM00448">
    <property type="entry name" value="REC"/>
    <property type="match status" value="1"/>
</dbReference>
<dbReference type="Gene3D" id="3.40.50.2300">
    <property type="match status" value="1"/>
</dbReference>
<dbReference type="OrthoDB" id="2168082at2"/>
<dbReference type="PANTHER" id="PTHR37299">
    <property type="entry name" value="TRANSCRIPTIONAL REGULATOR-RELATED"/>
    <property type="match status" value="1"/>
</dbReference>
<dbReference type="PANTHER" id="PTHR37299:SF1">
    <property type="entry name" value="STAGE 0 SPORULATION PROTEIN A HOMOLOG"/>
    <property type="match status" value="1"/>
</dbReference>
<feature type="modified residue" description="4-aspartylphosphate" evidence="1">
    <location>
        <position position="52"/>
    </location>
</feature>
<dbReference type="Gene3D" id="2.40.50.1020">
    <property type="entry name" value="LytTr DNA-binding domain"/>
    <property type="match status" value="1"/>
</dbReference>
<feature type="domain" description="Response regulatory" evidence="2">
    <location>
        <begin position="2"/>
        <end position="112"/>
    </location>
</feature>
<dbReference type="AlphaFoldDB" id="A0A504JKT4"/>
<dbReference type="Pfam" id="PF04397">
    <property type="entry name" value="LytTR"/>
    <property type="match status" value="1"/>
</dbReference>
<sequence>MKCIILEDEKAAQEVLMSYIQKTPFIVVLGIYESGLDIPIEELNAADVLFLDVQLPELNGLSFLKTIQNPPIVIVTSAFPNYAIDAFEEAVTDYLVKPFSYERFYKSIGRVRELLEKKQKTTKNQIFLYADKTIYKTDIEDIVVLKSEVDYVNVITKSRTVLVLDSLHNWSERLKHFNFVRVHRSYIINVDQIEKIKGNQVFINNQTIPIGRTYKEHFLKTLKEIGMF</sequence>
<evidence type="ECO:0000259" key="2">
    <source>
        <dbReference type="PROSITE" id="PS50110"/>
    </source>
</evidence>
<keyword evidence="5" id="KW-1185">Reference proteome</keyword>
<organism evidence="4 5">
    <name type="scientific">Aquimarina algicola</name>
    <dbReference type="NCBI Taxonomy" id="2589995"/>
    <lineage>
        <taxon>Bacteria</taxon>
        <taxon>Pseudomonadati</taxon>
        <taxon>Bacteroidota</taxon>
        <taxon>Flavobacteriia</taxon>
        <taxon>Flavobacteriales</taxon>
        <taxon>Flavobacteriaceae</taxon>
        <taxon>Aquimarina</taxon>
    </lineage>
</organism>
<evidence type="ECO:0000313" key="5">
    <source>
        <dbReference type="Proteomes" id="UP000315540"/>
    </source>
</evidence>